<feature type="region of interest" description="Disordered" evidence="1">
    <location>
        <begin position="1"/>
        <end position="69"/>
    </location>
</feature>
<reference evidence="2 3" key="1">
    <citation type="submission" date="2024-04" db="EMBL/GenBank/DDBJ databases">
        <authorList>
            <person name="Fracassetti M."/>
        </authorList>
    </citation>
    <scope>NUCLEOTIDE SEQUENCE [LARGE SCALE GENOMIC DNA]</scope>
</reference>
<dbReference type="AlphaFoldDB" id="A0AAV2E5Z2"/>
<gene>
    <name evidence="2" type="ORF">LTRI10_LOCUS22672</name>
</gene>
<evidence type="ECO:0000256" key="1">
    <source>
        <dbReference type="SAM" id="MobiDB-lite"/>
    </source>
</evidence>
<evidence type="ECO:0000313" key="3">
    <source>
        <dbReference type="Proteomes" id="UP001497516"/>
    </source>
</evidence>
<name>A0AAV2E5Z2_9ROSI</name>
<organism evidence="2 3">
    <name type="scientific">Linum trigynum</name>
    <dbReference type="NCBI Taxonomy" id="586398"/>
    <lineage>
        <taxon>Eukaryota</taxon>
        <taxon>Viridiplantae</taxon>
        <taxon>Streptophyta</taxon>
        <taxon>Embryophyta</taxon>
        <taxon>Tracheophyta</taxon>
        <taxon>Spermatophyta</taxon>
        <taxon>Magnoliopsida</taxon>
        <taxon>eudicotyledons</taxon>
        <taxon>Gunneridae</taxon>
        <taxon>Pentapetalae</taxon>
        <taxon>rosids</taxon>
        <taxon>fabids</taxon>
        <taxon>Malpighiales</taxon>
        <taxon>Linaceae</taxon>
        <taxon>Linum</taxon>
    </lineage>
</organism>
<feature type="compositionally biased region" description="Low complexity" evidence="1">
    <location>
        <begin position="11"/>
        <end position="24"/>
    </location>
</feature>
<accession>A0AAV2E5Z2</accession>
<keyword evidence="3" id="KW-1185">Reference proteome</keyword>
<sequence>MRRALKPRRGQPLVRLQQRDQQQQLRRRALAPAIYGGRRRIPAPPSPPLHHLQALSAFPRSDSPRFCSS</sequence>
<proteinExistence type="predicted"/>
<dbReference type="EMBL" id="OZ034817">
    <property type="protein sequence ID" value="CAL1381285.1"/>
    <property type="molecule type" value="Genomic_DNA"/>
</dbReference>
<protein>
    <submittedName>
        <fullName evidence="2">Uncharacterized protein</fullName>
    </submittedName>
</protein>
<dbReference type="Proteomes" id="UP001497516">
    <property type="component" value="Chromosome 4"/>
</dbReference>
<evidence type="ECO:0000313" key="2">
    <source>
        <dbReference type="EMBL" id="CAL1381285.1"/>
    </source>
</evidence>